<protein>
    <submittedName>
        <fullName evidence="2">DUF2171 domain-containing protein</fullName>
    </submittedName>
</protein>
<sequence>MTDQTQRPQQSSQTSMQNQSQDAAATGQQPDGTFGQRQDTAQGGYGSGQQQQFDAGDAGQFRDQLREQMDVVDANGEHCGTIDSIDGDRIKLTRKDSTDGQHHYVEMGQVAGIEGGQVRLNSTSQAGDADSNAADNWNN</sequence>
<dbReference type="Pfam" id="PF09939">
    <property type="entry name" value="DUF2171"/>
    <property type="match status" value="1"/>
</dbReference>
<comment type="caution">
    <text evidence="2">The sequence shown here is derived from an EMBL/GenBank/DDBJ whole genome shotgun (WGS) entry which is preliminary data.</text>
</comment>
<dbReference type="RefSeq" id="WP_339969793.1">
    <property type="nucleotide sequence ID" value="NZ_JBBHJY010000012.1"/>
</dbReference>
<dbReference type="EMBL" id="JBBHJY010000012">
    <property type="protein sequence ID" value="MEJ6012012.1"/>
    <property type="molecule type" value="Genomic_DNA"/>
</dbReference>
<accession>A0ABU8SDG1</accession>
<reference evidence="2 3" key="1">
    <citation type="submission" date="2024-03" db="EMBL/GenBank/DDBJ databases">
        <authorList>
            <person name="Jo J.-H."/>
        </authorList>
    </citation>
    <scope>NUCLEOTIDE SEQUENCE [LARGE SCALE GENOMIC DNA]</scope>
    <source>
        <strain evidence="2 3">AS3R-12</strain>
    </source>
</reference>
<feature type="compositionally biased region" description="Low complexity" evidence="1">
    <location>
        <begin position="126"/>
        <end position="139"/>
    </location>
</feature>
<keyword evidence="3" id="KW-1185">Reference proteome</keyword>
<dbReference type="Proteomes" id="UP001379235">
    <property type="component" value="Unassembled WGS sequence"/>
</dbReference>
<evidence type="ECO:0000313" key="2">
    <source>
        <dbReference type="EMBL" id="MEJ6012012.1"/>
    </source>
</evidence>
<evidence type="ECO:0000256" key="1">
    <source>
        <dbReference type="SAM" id="MobiDB-lite"/>
    </source>
</evidence>
<proteinExistence type="predicted"/>
<feature type="compositionally biased region" description="Polar residues" evidence="1">
    <location>
        <begin position="22"/>
        <end position="41"/>
    </location>
</feature>
<gene>
    <name evidence="2" type="ORF">WG900_19075</name>
</gene>
<name>A0ABU8SDG1_9SPHN</name>
<evidence type="ECO:0000313" key="3">
    <source>
        <dbReference type="Proteomes" id="UP001379235"/>
    </source>
</evidence>
<feature type="region of interest" description="Disordered" evidence="1">
    <location>
        <begin position="1"/>
        <end position="60"/>
    </location>
</feature>
<dbReference type="InterPro" id="IPR018684">
    <property type="entry name" value="DUF2171"/>
</dbReference>
<feature type="region of interest" description="Disordered" evidence="1">
    <location>
        <begin position="120"/>
        <end position="139"/>
    </location>
</feature>
<feature type="compositionally biased region" description="Low complexity" evidence="1">
    <location>
        <begin position="48"/>
        <end position="60"/>
    </location>
</feature>
<feature type="compositionally biased region" description="Low complexity" evidence="1">
    <location>
        <begin position="1"/>
        <end position="21"/>
    </location>
</feature>
<organism evidence="2 3">
    <name type="scientific">Novosphingobium aquae</name>
    <dbReference type="NCBI Taxonomy" id="3133435"/>
    <lineage>
        <taxon>Bacteria</taxon>
        <taxon>Pseudomonadati</taxon>
        <taxon>Pseudomonadota</taxon>
        <taxon>Alphaproteobacteria</taxon>
        <taxon>Sphingomonadales</taxon>
        <taxon>Sphingomonadaceae</taxon>
        <taxon>Novosphingobium</taxon>
    </lineage>
</organism>